<organism evidence="1 2">
    <name type="scientific">Dendrolimus kikuchii</name>
    <dbReference type="NCBI Taxonomy" id="765133"/>
    <lineage>
        <taxon>Eukaryota</taxon>
        <taxon>Metazoa</taxon>
        <taxon>Ecdysozoa</taxon>
        <taxon>Arthropoda</taxon>
        <taxon>Hexapoda</taxon>
        <taxon>Insecta</taxon>
        <taxon>Pterygota</taxon>
        <taxon>Neoptera</taxon>
        <taxon>Endopterygota</taxon>
        <taxon>Lepidoptera</taxon>
        <taxon>Glossata</taxon>
        <taxon>Ditrysia</taxon>
        <taxon>Bombycoidea</taxon>
        <taxon>Lasiocampidae</taxon>
        <taxon>Dendrolimus</taxon>
    </lineage>
</organism>
<reference evidence="1 2" key="1">
    <citation type="journal article" date="2021" name="Front. Genet.">
        <title>Chromosome-Level Genome Assembly Reveals Significant Gene Expansion in the Toll and IMD Signaling Pathways of Dendrolimus kikuchii.</title>
        <authorList>
            <person name="Zhou J."/>
            <person name="Wu P."/>
            <person name="Xiong Z."/>
            <person name="Liu N."/>
            <person name="Zhao N."/>
            <person name="Ji M."/>
            <person name="Qiu Y."/>
            <person name="Yang B."/>
        </authorList>
    </citation>
    <scope>NUCLEOTIDE SEQUENCE [LARGE SCALE GENOMIC DNA]</scope>
    <source>
        <strain evidence="1">Ann1</strain>
    </source>
</reference>
<gene>
    <name evidence="1" type="ORF">K1T71_002743</name>
</gene>
<sequence>MQSLFEYREDECSWYYFDSSYKTLLGACLFIFGICGVLLNGWLFATFVHSHLLIFKSHILVLNLCTASLGRNLLGFPFAGSSAVAKRWLFGSACCQLYAFMNQFFGVLQMSALLVMILERYLFAKFYKRDKFLHIHFYWSLAGACWINALIFSIPPLFGYGLYSCDTTGTSCTFLWPSIYSGAKQLGFTVPYIFICGVAPVIAMFYYMGKAIRLEKIYYRGEQQKEHKHLTQSIHAICVATLALWIPAGVLIGWQWIPLFVQAYRPHVPPALSLIAAISSEAVTSIPVLSYLAGDERLRAALLGRMRKHYALLRPERAKRYNRV</sequence>
<name>A0ACC1DDU3_9NEOP</name>
<evidence type="ECO:0000313" key="1">
    <source>
        <dbReference type="EMBL" id="KAJ0182021.1"/>
    </source>
</evidence>
<dbReference type="EMBL" id="CM034390">
    <property type="protein sequence ID" value="KAJ0182021.1"/>
    <property type="molecule type" value="Genomic_DNA"/>
</dbReference>
<protein>
    <submittedName>
        <fullName evidence="1">Uncharacterized protein</fullName>
    </submittedName>
</protein>
<proteinExistence type="predicted"/>
<comment type="caution">
    <text evidence="1">The sequence shown here is derived from an EMBL/GenBank/DDBJ whole genome shotgun (WGS) entry which is preliminary data.</text>
</comment>
<dbReference type="Proteomes" id="UP000824533">
    <property type="component" value="Linkage Group LG04"/>
</dbReference>
<keyword evidence="2" id="KW-1185">Reference proteome</keyword>
<evidence type="ECO:0000313" key="2">
    <source>
        <dbReference type="Proteomes" id="UP000824533"/>
    </source>
</evidence>
<accession>A0ACC1DDU3</accession>